<keyword evidence="2" id="KW-0472">Membrane</keyword>
<comment type="caution">
    <text evidence="3">The sequence shown here is derived from an EMBL/GenBank/DDBJ whole genome shotgun (WGS) entry which is preliminary data.</text>
</comment>
<feature type="compositionally biased region" description="Low complexity" evidence="1">
    <location>
        <begin position="200"/>
        <end position="243"/>
    </location>
</feature>
<evidence type="ECO:0000256" key="2">
    <source>
        <dbReference type="SAM" id="Phobius"/>
    </source>
</evidence>
<dbReference type="Proteomes" id="UP001222932">
    <property type="component" value="Unassembled WGS sequence"/>
</dbReference>
<organism evidence="3 4">
    <name type="scientific">Cutaneotrichosporon spelunceum</name>
    <dbReference type="NCBI Taxonomy" id="1672016"/>
    <lineage>
        <taxon>Eukaryota</taxon>
        <taxon>Fungi</taxon>
        <taxon>Dikarya</taxon>
        <taxon>Basidiomycota</taxon>
        <taxon>Agaricomycotina</taxon>
        <taxon>Tremellomycetes</taxon>
        <taxon>Trichosporonales</taxon>
        <taxon>Trichosporonaceae</taxon>
        <taxon>Cutaneotrichosporon</taxon>
    </lineage>
</organism>
<feature type="transmembrane region" description="Helical" evidence="2">
    <location>
        <begin position="68"/>
        <end position="89"/>
    </location>
</feature>
<dbReference type="EMBL" id="BTCM01000001">
    <property type="protein sequence ID" value="GMK54587.1"/>
    <property type="molecule type" value="Genomic_DNA"/>
</dbReference>
<reference evidence="3" key="2">
    <citation type="submission" date="2023-06" db="EMBL/GenBank/DDBJ databases">
        <authorList>
            <person name="Kobayashi Y."/>
            <person name="Kayamori A."/>
            <person name="Aoki K."/>
            <person name="Shiwa Y."/>
            <person name="Fujita N."/>
            <person name="Sugita T."/>
            <person name="Iwasaki W."/>
            <person name="Tanaka N."/>
            <person name="Takashima M."/>
        </authorList>
    </citation>
    <scope>NUCLEOTIDE SEQUENCE</scope>
    <source>
        <strain evidence="3">HIS016</strain>
    </source>
</reference>
<evidence type="ECO:0000313" key="3">
    <source>
        <dbReference type="EMBL" id="GMK54587.1"/>
    </source>
</evidence>
<evidence type="ECO:0000313" key="4">
    <source>
        <dbReference type="Proteomes" id="UP001222932"/>
    </source>
</evidence>
<keyword evidence="4" id="KW-1185">Reference proteome</keyword>
<proteinExistence type="predicted"/>
<reference evidence="3" key="1">
    <citation type="journal article" date="2023" name="BMC Genomics">
        <title>Chromosome-level genome assemblies of Cutaneotrichosporon spp. (Trichosporonales, Basidiomycota) reveal imbalanced evolution between nucleotide sequences and chromosome synteny.</title>
        <authorList>
            <person name="Kobayashi Y."/>
            <person name="Kayamori A."/>
            <person name="Aoki K."/>
            <person name="Shiwa Y."/>
            <person name="Matsutani M."/>
            <person name="Fujita N."/>
            <person name="Sugita T."/>
            <person name="Iwasaki W."/>
            <person name="Tanaka N."/>
            <person name="Takashima M."/>
        </authorList>
    </citation>
    <scope>NUCLEOTIDE SEQUENCE</scope>
    <source>
        <strain evidence="3">HIS016</strain>
    </source>
</reference>
<feature type="region of interest" description="Disordered" evidence="1">
    <location>
        <begin position="131"/>
        <end position="158"/>
    </location>
</feature>
<name>A0AAD3TPU3_9TREE</name>
<evidence type="ECO:0000256" key="1">
    <source>
        <dbReference type="SAM" id="MobiDB-lite"/>
    </source>
</evidence>
<accession>A0AAD3TPU3</accession>
<keyword evidence="2" id="KW-1133">Transmembrane helix</keyword>
<feature type="region of interest" description="Disordered" evidence="1">
    <location>
        <begin position="199"/>
        <end position="270"/>
    </location>
</feature>
<keyword evidence="2" id="KW-0812">Transmembrane</keyword>
<sequence length="270" mass="28214">MGVRTIGIPPTFQDEASTALLPSPSLASAPAHLFTAITDFFPSAAPAPVSTSFITSQEIEEGSNRAALAFKILAPVAGVILLVVFCYLWGPRGKEWRERGRHARAIAEQQQRARNARAAAFTATFPAAASGMEPEVQPVTRPRVMRQQSSTSLPPYEREAADDEVVLGFGDAVDGVCAAELERRTESIVTLTPVPEYAFTTPSAHGSSTSPPTPTTPTGSSSAGATSSRAAPATGISATGRCAPGPPTPTGPPAYRRTWSSTSLPRPLSA</sequence>
<dbReference type="AlphaFoldDB" id="A0AAD3TPU3"/>
<gene>
    <name evidence="3" type="ORF">CspeluHIS016_0111730</name>
</gene>
<protein>
    <submittedName>
        <fullName evidence="3">Uncharacterized protein</fullName>
    </submittedName>
</protein>